<keyword evidence="3 6" id="KW-0812">Transmembrane</keyword>
<dbReference type="SUPFAM" id="SSF103473">
    <property type="entry name" value="MFS general substrate transporter"/>
    <property type="match status" value="1"/>
</dbReference>
<evidence type="ECO:0000256" key="6">
    <source>
        <dbReference type="SAM" id="Phobius"/>
    </source>
</evidence>
<feature type="transmembrane region" description="Helical" evidence="6">
    <location>
        <begin position="59"/>
        <end position="77"/>
    </location>
</feature>
<dbReference type="Pfam" id="PF07690">
    <property type="entry name" value="MFS_1"/>
    <property type="match status" value="1"/>
</dbReference>
<proteinExistence type="predicted"/>
<organism evidence="8 9">
    <name type="scientific">Paenibacillus sepulcri</name>
    <dbReference type="NCBI Taxonomy" id="359917"/>
    <lineage>
        <taxon>Bacteria</taxon>
        <taxon>Bacillati</taxon>
        <taxon>Bacillota</taxon>
        <taxon>Bacilli</taxon>
        <taxon>Bacillales</taxon>
        <taxon>Paenibacillaceae</taxon>
        <taxon>Paenibacillus</taxon>
    </lineage>
</organism>
<keyword evidence="9" id="KW-1185">Reference proteome</keyword>
<name>A0ABS7C8Y4_9BACL</name>
<evidence type="ECO:0000256" key="1">
    <source>
        <dbReference type="ARBA" id="ARBA00004651"/>
    </source>
</evidence>
<dbReference type="EMBL" id="JAHZIK010000763">
    <property type="protein sequence ID" value="MBW7457141.1"/>
    <property type="molecule type" value="Genomic_DNA"/>
</dbReference>
<dbReference type="Gene3D" id="1.20.1720.10">
    <property type="entry name" value="Multidrug resistance protein D"/>
    <property type="match status" value="1"/>
</dbReference>
<comment type="caution">
    <text evidence="8">The sequence shown here is derived from an EMBL/GenBank/DDBJ whole genome shotgun (WGS) entry which is preliminary data.</text>
</comment>
<protein>
    <submittedName>
        <fullName evidence="8">MFS transporter</fullName>
    </submittedName>
</protein>
<feature type="domain" description="Major facilitator superfamily (MFS) profile" evidence="7">
    <location>
        <begin position="23"/>
        <end position="109"/>
    </location>
</feature>
<gene>
    <name evidence="8" type="ORF">K0U00_24180</name>
</gene>
<dbReference type="InterPro" id="IPR011701">
    <property type="entry name" value="MFS"/>
</dbReference>
<evidence type="ECO:0000313" key="9">
    <source>
        <dbReference type="Proteomes" id="UP001519887"/>
    </source>
</evidence>
<feature type="transmembrane region" description="Helical" evidence="6">
    <location>
        <begin position="20"/>
        <end position="39"/>
    </location>
</feature>
<sequence length="109" mass="11652">MSTQNASTAASEPEFSIKSIIAPLLAVIIGMIMVILDSTVVNVAVPNLQEYFNSSLKTIQWTITGYTLALSAVIPLAGWMTDKFGAKRIFLITIALFTLGSVLCALAQT</sequence>
<evidence type="ECO:0000256" key="2">
    <source>
        <dbReference type="ARBA" id="ARBA00022448"/>
    </source>
</evidence>
<feature type="non-terminal residue" evidence="8">
    <location>
        <position position="109"/>
    </location>
</feature>
<dbReference type="PROSITE" id="PS50850">
    <property type="entry name" value="MFS"/>
    <property type="match status" value="1"/>
</dbReference>
<evidence type="ECO:0000259" key="7">
    <source>
        <dbReference type="PROSITE" id="PS50850"/>
    </source>
</evidence>
<dbReference type="PANTHER" id="PTHR42718">
    <property type="entry name" value="MAJOR FACILITATOR SUPERFAMILY MULTIDRUG TRANSPORTER MFSC"/>
    <property type="match status" value="1"/>
</dbReference>
<dbReference type="PANTHER" id="PTHR42718:SF9">
    <property type="entry name" value="MAJOR FACILITATOR SUPERFAMILY MULTIDRUG TRANSPORTER MFSC"/>
    <property type="match status" value="1"/>
</dbReference>
<evidence type="ECO:0000313" key="8">
    <source>
        <dbReference type="EMBL" id="MBW7457141.1"/>
    </source>
</evidence>
<keyword evidence="4 6" id="KW-1133">Transmembrane helix</keyword>
<evidence type="ECO:0000256" key="4">
    <source>
        <dbReference type="ARBA" id="ARBA00022989"/>
    </source>
</evidence>
<accession>A0ABS7C8Y4</accession>
<keyword evidence="5 6" id="KW-0472">Membrane</keyword>
<dbReference type="Proteomes" id="UP001519887">
    <property type="component" value="Unassembled WGS sequence"/>
</dbReference>
<reference evidence="8 9" key="1">
    <citation type="submission" date="2021-07" db="EMBL/GenBank/DDBJ databases">
        <title>Paenibacillus radiodurans sp. nov., isolated from the southeastern edge of Tengger Desert.</title>
        <authorList>
            <person name="Zhang G."/>
        </authorList>
    </citation>
    <scope>NUCLEOTIDE SEQUENCE [LARGE SCALE GENOMIC DNA]</scope>
    <source>
        <strain evidence="8 9">CCM 7311</strain>
    </source>
</reference>
<feature type="transmembrane region" description="Helical" evidence="6">
    <location>
        <begin position="89"/>
        <end position="108"/>
    </location>
</feature>
<dbReference type="InterPro" id="IPR020846">
    <property type="entry name" value="MFS_dom"/>
</dbReference>
<evidence type="ECO:0000256" key="3">
    <source>
        <dbReference type="ARBA" id="ARBA00022692"/>
    </source>
</evidence>
<keyword evidence="2" id="KW-0813">Transport</keyword>
<dbReference type="InterPro" id="IPR036259">
    <property type="entry name" value="MFS_trans_sf"/>
</dbReference>
<comment type="subcellular location">
    <subcellularLocation>
        <location evidence="1">Cell membrane</location>
        <topology evidence="1">Multi-pass membrane protein</topology>
    </subcellularLocation>
</comment>
<evidence type="ECO:0000256" key="5">
    <source>
        <dbReference type="ARBA" id="ARBA00023136"/>
    </source>
</evidence>